<organism evidence="5 6">
    <name type="scientific">Nocardioides jejuensis</name>
    <dbReference type="NCBI Taxonomy" id="2502782"/>
    <lineage>
        <taxon>Bacteria</taxon>
        <taxon>Bacillati</taxon>
        <taxon>Actinomycetota</taxon>
        <taxon>Actinomycetes</taxon>
        <taxon>Propionibacteriales</taxon>
        <taxon>Nocardioidaceae</taxon>
        <taxon>Nocardioides</taxon>
    </lineage>
</organism>
<keyword evidence="2" id="KW-0238">DNA-binding</keyword>
<feature type="domain" description="HTH hxlR-type" evidence="4">
    <location>
        <begin position="19"/>
        <end position="118"/>
    </location>
</feature>
<dbReference type="PANTHER" id="PTHR33204">
    <property type="entry name" value="TRANSCRIPTIONAL REGULATOR, MARR FAMILY"/>
    <property type="match status" value="1"/>
</dbReference>
<evidence type="ECO:0000313" key="6">
    <source>
        <dbReference type="Proteomes" id="UP000295453"/>
    </source>
</evidence>
<dbReference type="PANTHER" id="PTHR33204:SF18">
    <property type="entry name" value="TRANSCRIPTIONAL REGULATORY PROTEIN"/>
    <property type="match status" value="1"/>
</dbReference>
<evidence type="ECO:0000256" key="2">
    <source>
        <dbReference type="ARBA" id="ARBA00023125"/>
    </source>
</evidence>
<protein>
    <submittedName>
        <fullName evidence="5">Transcriptional regulator</fullName>
    </submittedName>
</protein>
<sequence length="154" mass="16833">MRLSGKLENRDAWVTHGVCPIEKAMGVVGSRNAMLIMREAFYGTTRFEDFGHRVGMSDATTASNLKALVEAGLLTRSSYKEAGHRTRLEYVLTEAGRDLMPVVVGLFNWGMKHAAAPPPLAIDHDGCGTHVDVRLVCDAGHEVATDDLELRVAR</sequence>
<keyword evidence="6" id="KW-1185">Reference proteome</keyword>
<dbReference type="SUPFAM" id="SSF46785">
    <property type="entry name" value="Winged helix' DNA-binding domain"/>
    <property type="match status" value="1"/>
</dbReference>
<evidence type="ECO:0000313" key="5">
    <source>
        <dbReference type="EMBL" id="TCJ28373.1"/>
    </source>
</evidence>
<dbReference type="InterPro" id="IPR002577">
    <property type="entry name" value="HTH_HxlR"/>
</dbReference>
<dbReference type="GO" id="GO:0003677">
    <property type="term" value="F:DNA binding"/>
    <property type="evidence" value="ECO:0007669"/>
    <property type="project" value="UniProtKB-KW"/>
</dbReference>
<evidence type="ECO:0000259" key="4">
    <source>
        <dbReference type="PROSITE" id="PS51118"/>
    </source>
</evidence>
<evidence type="ECO:0000256" key="3">
    <source>
        <dbReference type="ARBA" id="ARBA00023163"/>
    </source>
</evidence>
<dbReference type="InterPro" id="IPR036390">
    <property type="entry name" value="WH_DNA-bd_sf"/>
</dbReference>
<keyword evidence="3" id="KW-0804">Transcription</keyword>
<accession>A0A4R1CBB5</accession>
<proteinExistence type="predicted"/>
<dbReference type="PROSITE" id="PS51118">
    <property type="entry name" value="HTH_HXLR"/>
    <property type="match status" value="1"/>
</dbReference>
<dbReference type="OrthoDB" id="9792527at2"/>
<reference evidence="5 6" key="1">
    <citation type="submission" date="2019-03" db="EMBL/GenBank/DDBJ databases">
        <authorList>
            <person name="Kim M.K.M."/>
        </authorList>
    </citation>
    <scope>NUCLEOTIDE SEQUENCE [LARGE SCALE GENOMIC DNA]</scope>
    <source>
        <strain evidence="5 6">18JY15-6</strain>
    </source>
</reference>
<dbReference type="RefSeq" id="WP_131583130.1">
    <property type="nucleotide sequence ID" value="NZ_SJZJ01000011.1"/>
</dbReference>
<dbReference type="InterPro" id="IPR036388">
    <property type="entry name" value="WH-like_DNA-bd_sf"/>
</dbReference>
<dbReference type="EMBL" id="SJZJ01000011">
    <property type="protein sequence ID" value="TCJ28373.1"/>
    <property type="molecule type" value="Genomic_DNA"/>
</dbReference>
<name>A0A4R1CBB5_9ACTN</name>
<comment type="caution">
    <text evidence="5">The sequence shown here is derived from an EMBL/GenBank/DDBJ whole genome shotgun (WGS) entry which is preliminary data.</text>
</comment>
<keyword evidence="1" id="KW-0805">Transcription regulation</keyword>
<dbReference type="AlphaFoldDB" id="A0A4R1CBB5"/>
<dbReference type="Pfam" id="PF01638">
    <property type="entry name" value="HxlR"/>
    <property type="match status" value="1"/>
</dbReference>
<dbReference type="Gene3D" id="1.10.10.10">
    <property type="entry name" value="Winged helix-like DNA-binding domain superfamily/Winged helix DNA-binding domain"/>
    <property type="match status" value="1"/>
</dbReference>
<evidence type="ECO:0000256" key="1">
    <source>
        <dbReference type="ARBA" id="ARBA00023015"/>
    </source>
</evidence>
<gene>
    <name evidence="5" type="ORF">EPD65_08440</name>
</gene>
<dbReference type="Proteomes" id="UP000295453">
    <property type="component" value="Unassembled WGS sequence"/>
</dbReference>